<dbReference type="SUPFAM" id="SSF47336">
    <property type="entry name" value="ACP-like"/>
    <property type="match status" value="3"/>
</dbReference>
<dbReference type="FunFam" id="1.10.1200.10:FF:000005">
    <property type="entry name" value="Nonribosomal peptide synthetase 1"/>
    <property type="match status" value="3"/>
</dbReference>
<dbReference type="InterPro" id="IPR020806">
    <property type="entry name" value="PKS_PP-bd"/>
</dbReference>
<dbReference type="InterPro" id="IPR045851">
    <property type="entry name" value="AMP-bd_C_sf"/>
</dbReference>
<dbReference type="FunFam" id="2.30.38.10:FF:000001">
    <property type="entry name" value="Non-ribosomal peptide synthetase PvdI"/>
    <property type="match status" value="3"/>
</dbReference>
<dbReference type="GO" id="GO:0017000">
    <property type="term" value="P:antibiotic biosynthetic process"/>
    <property type="evidence" value="ECO:0007669"/>
    <property type="project" value="UniProtKB-KW"/>
</dbReference>
<dbReference type="Gene3D" id="3.30.559.30">
    <property type="entry name" value="Nonribosomal peptide synthetase, condensation domain"/>
    <property type="match status" value="4"/>
</dbReference>
<evidence type="ECO:0000256" key="6">
    <source>
        <dbReference type="ARBA" id="ARBA00023194"/>
    </source>
</evidence>
<dbReference type="FunFam" id="3.40.50.980:FF:000001">
    <property type="entry name" value="Non-ribosomal peptide synthetase"/>
    <property type="match status" value="3"/>
</dbReference>
<dbReference type="Pfam" id="PF13193">
    <property type="entry name" value="AMP-binding_C"/>
    <property type="match status" value="3"/>
</dbReference>
<dbReference type="InterPro" id="IPR001242">
    <property type="entry name" value="Condensation_dom"/>
</dbReference>
<evidence type="ECO:0000313" key="8">
    <source>
        <dbReference type="EMBL" id="AMD77949.1"/>
    </source>
</evidence>
<dbReference type="GO" id="GO:0044550">
    <property type="term" value="P:secondary metabolite biosynthetic process"/>
    <property type="evidence" value="ECO:0007669"/>
    <property type="project" value="UniProtKB-ARBA"/>
</dbReference>
<dbReference type="FunFam" id="3.30.300.30:FF:000010">
    <property type="entry name" value="Enterobactin synthetase component F"/>
    <property type="match status" value="2"/>
</dbReference>
<dbReference type="InterPro" id="IPR020845">
    <property type="entry name" value="AMP-binding_CS"/>
</dbReference>
<evidence type="ECO:0000259" key="7">
    <source>
        <dbReference type="PROSITE" id="PS50075"/>
    </source>
</evidence>
<protein>
    <submittedName>
        <fullName evidence="8">Surfactin synthetase A</fullName>
    </submittedName>
</protein>
<dbReference type="GO" id="GO:0003824">
    <property type="term" value="F:catalytic activity"/>
    <property type="evidence" value="ECO:0007669"/>
    <property type="project" value="InterPro"/>
</dbReference>
<dbReference type="PANTHER" id="PTHR45527">
    <property type="entry name" value="NONRIBOSOMAL PEPTIDE SYNTHETASE"/>
    <property type="match status" value="1"/>
</dbReference>
<feature type="domain" description="Carrier" evidence="7">
    <location>
        <begin position="975"/>
        <end position="1050"/>
    </location>
</feature>
<dbReference type="InterPro" id="IPR006162">
    <property type="entry name" value="Ppantetheine_attach_site"/>
</dbReference>
<evidence type="ECO:0000256" key="3">
    <source>
        <dbReference type="ARBA" id="ARBA00022450"/>
    </source>
</evidence>
<keyword evidence="6" id="KW-0045">Antibiotic biosynthesis</keyword>
<keyword evidence="4" id="KW-0597">Phosphoprotein</keyword>
<feature type="domain" description="Carrier" evidence="7">
    <location>
        <begin position="3043"/>
        <end position="3117"/>
    </location>
</feature>
<dbReference type="Gene3D" id="3.40.50.1820">
    <property type="entry name" value="alpha/beta hydrolase"/>
    <property type="match status" value="1"/>
</dbReference>
<sequence length="3592" mass="403361">MEMTFYPLTDAQKRIWYTEKFYPNTSISNLAGFGKLISDEGVDWKLVEKAIQEFVRRNESMRLRLRLDEDEEPVQYVSEYQPLEIEHTDINEGGYSKESLSQWGREEVKKPLALYDSPLFRFALFTISENEVWFYVNVHHVISDGISMTILGNTITDIYLDLAAGTVDHESGTPSFIEHVLSEKNYVQSKRFEKDKAFWTGQYETIPELVSLKRNASSQQGLDASRLSREVDQEVHKRIQSFCETHKVSVLSLFQSALAAYLYRVTGQNDVVTGTFMGNRTNAKEKQMLGMFVSTIPMRTSVNGDQAFLDFVKERMKDLMKVLRHQKYPYNLLINNLRETQSSLNKLFTVSLEYQVMQWQKKENLSFLTDPIFSGSGTNDISIHVKERWDTGKLTIDMDYRSDLFTPGEMESILGRIITLLADALLHPERAIDDLKLIPDDEKERLLSQAGGKQVHYRKEMTIPALFKEKAEALADDPAVVFGEKKLSYRTLHEQSDRIAKRLRKQGVGADSPVAVLLERSERVIVAIMGILKAGCAYVPIDPDFPSERIQYILKDSGAAAVLTESHLEAPETSAELIDFDQALALAGETGGELPEYGEAHDLAYIIYTSGTTGRPKGVMIEHRQVHHLVQSLQQEIYQSGDQTLRMALLAPFHFDASVKQIFAALLLGQTLYIVPKRTVTNGAALADYYRTHRIEATDGTPAHLQMLIAAGDVTGLELRHLLIGGEGLSAVVADQLANLFKQAGLEPRLTNVYGPTETCVDASVHAVLSDKSADTQAAYVPIGKALGNNRLYILDKNGRLQAEGIDGELYIAGDGVGRGYMNMPEATAEKFLNDPFVPGEKMYRTGDVVRWLPDGTVEYIGREDDQVKVRGYRIELGEIETVLQQAPQAAKAVVLARPDEQGNLEVCAYIVQKPGYEFTPAEYREYAAKRLPDYMVPAYFADIQEIPLTPSGKVDRQKLFALDVKAVSATAYAPPRNDMEKTLADIWQDVLNVEAAGIYDNFFETGGHSLKAMTLLTKIHKQIGIEIPLQYLFEQPTIAALADFASHTEKQEFAAIKPAEEQEHYPLSLAQQRTYIVSQFEDAGIGYNMPAAAIAEGPLDIAKLERAFQALIRRHESLRTSFILEGSTPRQKIHKDVPFQIEVIDGEGRSNESVMTSFVRRFDLSQAPLFRIGLVKLEENRHMLLFDMHHLISDGVSIGIILEDLARIYGGGQLPELRLQYKDYAVWQSGQASEGYQKERTYWKEAFAGELPVLQLLSDYPRPPVQSFEGDRVSIKLDGDLKKRLHHLAEKNGATLYMVMLSAYYTMLAKYTGQEDIIVGTPSAGRHHSDTEGIVGMFVNTLAVRSEVKRGESFISLLKNVRQQVLDAFAHQNYPFEWLVEELNIPRDLSRHPLFDTMFSFQNATEGIPAVGDLTLSIHETNFNIAKFDLTLQAKETDQGIEIDLDYSTKLFKQSTAERMLTHFSNLLESAAADPEKKIAHYQLLCDAEAVHQVQQFNQERTPYPKEKTIVQMFEEQASKTPDHPALQYEGETLTYAELNRQANQLARHILMVGAGDGRPAAVLFERSMDMVVSILAVLKSGSAYVPIDPEHPIQRIRHFFNDSGAKVLLTQRSLKPLAEEAGFEGVIVLADDEASYHTDASDVLLPFDSNTLANLTYTSGTTGTPKGNKVTHANILRTVKQTNYIDITKKDTILGLSNYVFDAFMFDMFGALLNGAKLVLIPKDVVLDMPRLSKVLEEENISILMITTALFHLLVDLNPSCLSNIRKIMFGGERASVDHVKKALQTVGKGKLLHMYGPSESTVFATYHPVDEIEEHTLSIPIGKPVSNTEVYILDPSGRVQPVGVAGELCVSGEGLVQGYYNRPELTEEKFVPHPFKDGERMYKTGDLARWLPNGDIEFIGRIDHQVKIRGQRIELGEIEHQLQSHDRVQESIVLAVDQGAGDKLLCAYFVGQGEISSQELREHTAKDLPAYMIPAVFIQMDELPLTGNGKIDRRALPVPDVNVSAGVSYVAPRNETEQKVADIWTEVLQVEQVGVYDQFFEIGGHSLAGMKLLALIHQEFGAELTLKELFQSPTVEGLAQAIVSADKETAVHIAPAKKQETYPVSSPQKRMYVLQQLEGAEKSYNMPSVLRLKGELDIEKLNRVMRQLIDRHEAFRTTFEIKDGETVQRIWDKAEFEMEYTEAAEGETERIIDAFIRPFKLDQLPLVRMALIKLSDAEHLLLFDMHHIISDGASVGVLIEEMSQLYAGETLEPLRIQYKDYSVWQQQFIQSELYRKQEDHWLKELDGELPVLTLPTDYSRPAVQSFEGDRITFSLEDRQTHALRRLAKETGSTMYMVLLASYSAFLSKLSGQNDIIVGSPIAGRSHADISQVIGVFVNTLAMRSYPKGEKTFTAYLEEVKDTALGAFGAQDYPFEELIGKVQVQRDTSRNPLFDAVFSMQNANVKALTMEGIELEPHPFERNSAKFDITLTADETEGGLEFVLEYNTALFKPETIAKWKTYWLHLLQMITVNPDQKLSRLSLADEAEKQSLLDAWKGKTLSVPRDKTVHQLFEETADRFGTRQAVTYNGSSWTYSELNAKANRLARILIDCGVSADDRVGILTKPSLEMSAAVLGVLKAGAAFVPIDPEYPDQRIQYILEDSGAKLLFTQEELSVPESYTGEVILLNGERSILSLPLDENDRANPQTETNADHLAYMIYTSGTTGQPKGVMVEHHALVNLCFWHHDAFGMTAEDRSAKYAGFGFDASIWEMFPTWTIGAELHVIDEAIRLDIIRLNEYFEQNGVTITFLPTQLAEQFMELENTSLQVLLTGGDKLKPAVKQPYTLVNNYGPTENTVVATSTEIDPEEGSLSIGRAIANTRAYILGDGDQVQPEGVAGELCVAGRGLARGYLNREDETAKRFVADPFVPGERMYRTGDLVRWTAEHGIEYIGRIDQQVKVRGYRIELSEIEVRLAQLSAVQDSAVAAVKDNAGNTALCAYVTPEDADTESLKSALKDTLPDYMIPAYWVTMDELPVTANGKVDRKALPQPDIEAQSAAYKAPATEMEELLADIWQDVLGIPDIGISDNFFTLGGDSIKGIQMASRLNQHGLKLEMKDLFQHPTIEELVSYVERTEGKEADQGPVEGEAMLTPIQRWFFDREFTNQHHWNQSVMLHASKGFDPIAVEKTLQALTEHHDALRMVYREEQGDVIQYNRGLNEASVDMKVFKLNGPAIDNEEKIEREADHLQSSIVLETGNLLKAGLFQAEDGDHLLLAVHHLAVDGVSWRILLEDFAAVYTQLKQGNKPVLPQKTHSFAEYAERLKEFANTKAFLKETDYWRQLEENTIQTPLPKDRQSSDQRMKHTRTVQFSLTAEETEKLTTKVHEAYHTEMNDILLTALGLAMKNWTGQDQVSVHLEGHGREEILEDISISRTVGWFTSMYPMVLNMKHADDLAYQLKQMKEDIRHVPNKGVGYGILRYLTAPEHKTELEFSIQPEISFNYLGQFNEMADSGLFTRSSMPSGQSLSPETEKPNALDIVGYIENGTLTMTLAYHSLEFHERTIQAFSDSFKTHLLKVMEHCLAQDGTVLTPSDLGDDDLTLDELDKLMEIF</sequence>
<dbReference type="GO" id="GO:0031177">
    <property type="term" value="F:phosphopantetheine binding"/>
    <property type="evidence" value="ECO:0007669"/>
    <property type="project" value="InterPro"/>
</dbReference>
<dbReference type="GO" id="GO:0005829">
    <property type="term" value="C:cytosol"/>
    <property type="evidence" value="ECO:0007669"/>
    <property type="project" value="TreeGrafter"/>
</dbReference>
<dbReference type="InterPro" id="IPR023213">
    <property type="entry name" value="CAT-like_dom_sf"/>
</dbReference>
<dbReference type="Pfam" id="PF00668">
    <property type="entry name" value="Condensation"/>
    <property type="match status" value="4"/>
</dbReference>
<dbReference type="GO" id="GO:0043041">
    <property type="term" value="P:amino acid activation for nonribosomal peptide biosynthetic process"/>
    <property type="evidence" value="ECO:0007669"/>
    <property type="project" value="TreeGrafter"/>
</dbReference>
<name>A0A1P7ZM70_BACAT</name>
<dbReference type="FunFam" id="3.40.50.12780:FF:000012">
    <property type="entry name" value="Non-ribosomal peptide synthetase"/>
    <property type="match status" value="3"/>
</dbReference>
<dbReference type="InterPro" id="IPR010071">
    <property type="entry name" value="AA_adenyl_dom"/>
</dbReference>
<proteinExistence type="inferred from homology"/>
<dbReference type="FunFam" id="3.30.559.30:FF:000001">
    <property type="entry name" value="Non-ribosomal peptide synthetase"/>
    <property type="match status" value="1"/>
</dbReference>
<dbReference type="InterPro" id="IPR009081">
    <property type="entry name" value="PP-bd_ACP"/>
</dbReference>
<dbReference type="InterPro" id="IPR025110">
    <property type="entry name" value="AMP-bd_C"/>
</dbReference>
<dbReference type="CDD" id="cd19531">
    <property type="entry name" value="LCL_NRPS-like"/>
    <property type="match status" value="2"/>
</dbReference>
<dbReference type="EMBL" id="KP943734">
    <property type="protein sequence ID" value="AMD77949.1"/>
    <property type="molecule type" value="Genomic_DNA"/>
</dbReference>
<evidence type="ECO:0000256" key="2">
    <source>
        <dbReference type="ARBA" id="ARBA00006432"/>
    </source>
</evidence>
<dbReference type="NCBIfam" id="TIGR01733">
    <property type="entry name" value="AA-adenyl-dom"/>
    <property type="match status" value="3"/>
</dbReference>
<dbReference type="GO" id="GO:0008610">
    <property type="term" value="P:lipid biosynthetic process"/>
    <property type="evidence" value="ECO:0007669"/>
    <property type="project" value="UniProtKB-ARBA"/>
</dbReference>
<comment type="cofactor">
    <cofactor evidence="1">
        <name>pantetheine 4'-phosphate</name>
        <dbReference type="ChEBI" id="CHEBI:47942"/>
    </cofactor>
</comment>
<dbReference type="PROSITE" id="PS00455">
    <property type="entry name" value="AMP_BINDING"/>
    <property type="match status" value="3"/>
</dbReference>
<evidence type="ECO:0000256" key="5">
    <source>
        <dbReference type="ARBA" id="ARBA00022737"/>
    </source>
</evidence>
<dbReference type="Pfam" id="PF00501">
    <property type="entry name" value="AMP-binding"/>
    <property type="match status" value="3"/>
</dbReference>
<dbReference type="Gene3D" id="3.30.300.30">
    <property type="match status" value="3"/>
</dbReference>
<organism evidence="8">
    <name type="scientific">Bacillus atrophaeus</name>
    <dbReference type="NCBI Taxonomy" id="1452"/>
    <lineage>
        <taxon>Bacteria</taxon>
        <taxon>Bacillati</taxon>
        <taxon>Bacillota</taxon>
        <taxon>Bacilli</taxon>
        <taxon>Bacillales</taxon>
        <taxon>Bacillaceae</taxon>
        <taxon>Bacillus</taxon>
    </lineage>
</organism>
<dbReference type="NCBIfam" id="NF003417">
    <property type="entry name" value="PRK04813.1"/>
    <property type="match status" value="3"/>
</dbReference>
<comment type="similarity">
    <text evidence="2">Belongs to the ATP-dependent AMP-binding enzyme family.</text>
</comment>
<keyword evidence="3" id="KW-0596">Phosphopantetheine</keyword>
<dbReference type="SUPFAM" id="SSF56801">
    <property type="entry name" value="Acetyl-CoA synthetase-like"/>
    <property type="match status" value="3"/>
</dbReference>
<keyword evidence="5" id="KW-0677">Repeat</keyword>
<dbReference type="Gene3D" id="3.30.559.10">
    <property type="entry name" value="Chloramphenicol acetyltransferase-like domain"/>
    <property type="match status" value="4"/>
</dbReference>
<accession>A0A1P7ZM70</accession>
<dbReference type="InterPro" id="IPR029058">
    <property type="entry name" value="AB_hydrolase_fold"/>
</dbReference>
<dbReference type="CDD" id="cd12117">
    <property type="entry name" value="A_NRPS_Srf_like"/>
    <property type="match status" value="1"/>
</dbReference>
<evidence type="ECO:0000256" key="4">
    <source>
        <dbReference type="ARBA" id="ARBA00022553"/>
    </source>
</evidence>
<dbReference type="Gene3D" id="2.30.38.10">
    <property type="entry name" value="Luciferase, Domain 3"/>
    <property type="match status" value="3"/>
</dbReference>
<dbReference type="SUPFAM" id="SSF52777">
    <property type="entry name" value="CoA-dependent acyltransferases"/>
    <property type="match status" value="8"/>
</dbReference>
<reference evidence="8" key="1">
    <citation type="submission" date="2015-03" db="EMBL/GenBank/DDBJ databases">
        <title>Bacilli produce genetically encoded surfactin variants with subtle differences in peptide moiety.</title>
        <authorList>
            <person name="Aleti G."/>
            <person name="Brader G."/>
        </authorList>
    </citation>
    <scope>NUCLEOTIDE SEQUENCE</scope>
    <source>
        <strain evidence="8">176s</strain>
    </source>
</reference>
<dbReference type="InterPro" id="IPR000873">
    <property type="entry name" value="AMP-dep_synth/lig_dom"/>
</dbReference>
<dbReference type="PROSITE" id="PS50075">
    <property type="entry name" value="CARRIER"/>
    <property type="match status" value="3"/>
</dbReference>
<dbReference type="Gene3D" id="1.10.1200.10">
    <property type="entry name" value="ACP-like"/>
    <property type="match status" value="2"/>
</dbReference>
<dbReference type="InterPro" id="IPR010060">
    <property type="entry name" value="NRPS_synth"/>
</dbReference>
<dbReference type="Gene3D" id="3.40.50.980">
    <property type="match status" value="6"/>
</dbReference>
<dbReference type="CDD" id="cd19534">
    <property type="entry name" value="E_NRPS"/>
    <property type="match status" value="1"/>
</dbReference>
<evidence type="ECO:0000256" key="1">
    <source>
        <dbReference type="ARBA" id="ARBA00001957"/>
    </source>
</evidence>
<dbReference type="PANTHER" id="PTHR45527:SF1">
    <property type="entry name" value="FATTY ACID SYNTHASE"/>
    <property type="match status" value="1"/>
</dbReference>
<feature type="domain" description="Carrier" evidence="7">
    <location>
        <begin position="2014"/>
        <end position="2089"/>
    </location>
</feature>
<dbReference type="NCBIfam" id="TIGR01720">
    <property type="entry name" value="NRPS-para261"/>
    <property type="match status" value="1"/>
</dbReference>
<dbReference type="InterPro" id="IPR036736">
    <property type="entry name" value="ACP-like_sf"/>
</dbReference>
<dbReference type="SMART" id="SM00823">
    <property type="entry name" value="PKS_PP"/>
    <property type="match status" value="3"/>
</dbReference>
<dbReference type="SMART" id="SM01294">
    <property type="entry name" value="PKS_PP_betabranch"/>
    <property type="match status" value="1"/>
</dbReference>
<gene>
    <name evidence="8" type="primary">srfA</name>
</gene>
<dbReference type="PROSITE" id="PS00012">
    <property type="entry name" value="PHOSPHOPANTETHEINE"/>
    <property type="match status" value="3"/>
</dbReference>
<dbReference type="Pfam" id="PF00550">
    <property type="entry name" value="PP-binding"/>
    <property type="match status" value="3"/>
</dbReference>